<proteinExistence type="predicted"/>
<organism evidence="1 2">
    <name type="scientific">Eumeta variegata</name>
    <name type="common">Bagworm moth</name>
    <name type="synonym">Eumeta japonica</name>
    <dbReference type="NCBI Taxonomy" id="151549"/>
    <lineage>
        <taxon>Eukaryota</taxon>
        <taxon>Metazoa</taxon>
        <taxon>Ecdysozoa</taxon>
        <taxon>Arthropoda</taxon>
        <taxon>Hexapoda</taxon>
        <taxon>Insecta</taxon>
        <taxon>Pterygota</taxon>
        <taxon>Neoptera</taxon>
        <taxon>Endopterygota</taxon>
        <taxon>Lepidoptera</taxon>
        <taxon>Glossata</taxon>
        <taxon>Ditrysia</taxon>
        <taxon>Tineoidea</taxon>
        <taxon>Psychidae</taxon>
        <taxon>Oiketicinae</taxon>
        <taxon>Eumeta</taxon>
    </lineage>
</organism>
<dbReference type="EMBL" id="BGZK01001408">
    <property type="protein sequence ID" value="GBP79289.1"/>
    <property type="molecule type" value="Genomic_DNA"/>
</dbReference>
<dbReference type="Proteomes" id="UP000299102">
    <property type="component" value="Unassembled WGS sequence"/>
</dbReference>
<name>A0A4C1YXA5_EUMVA</name>
<gene>
    <name evidence="1" type="ORF">EVAR_56219_1</name>
</gene>
<accession>A0A4C1YXA5</accession>
<keyword evidence="2" id="KW-1185">Reference proteome</keyword>
<reference evidence="1 2" key="1">
    <citation type="journal article" date="2019" name="Commun. Biol.">
        <title>The bagworm genome reveals a unique fibroin gene that provides high tensile strength.</title>
        <authorList>
            <person name="Kono N."/>
            <person name="Nakamura H."/>
            <person name="Ohtoshi R."/>
            <person name="Tomita M."/>
            <person name="Numata K."/>
            <person name="Arakawa K."/>
        </authorList>
    </citation>
    <scope>NUCLEOTIDE SEQUENCE [LARGE SCALE GENOMIC DNA]</scope>
</reference>
<protein>
    <submittedName>
        <fullName evidence="1">Uncharacterized protein</fullName>
    </submittedName>
</protein>
<dbReference type="AlphaFoldDB" id="A0A4C1YXA5"/>
<evidence type="ECO:0000313" key="1">
    <source>
        <dbReference type="EMBL" id="GBP79289.1"/>
    </source>
</evidence>
<evidence type="ECO:0000313" key="2">
    <source>
        <dbReference type="Proteomes" id="UP000299102"/>
    </source>
</evidence>
<comment type="caution">
    <text evidence="1">The sequence shown here is derived from an EMBL/GenBank/DDBJ whole genome shotgun (WGS) entry which is preliminary data.</text>
</comment>
<sequence length="155" mass="17119">MSGIRDIRSRPPAPLFFKTSASIVSRSREVNLGLVPSHNFGELKFCSKLVETRVLELSLPVGRMVGEPCQITRLDIAASGHTWGGSRERGGVNPIHDPAAPTLKVDPLIVSRHGRSTDLALLQFIKLSKHLLQCSHKPDVLHIKNTGNWSCDRRL</sequence>